<proteinExistence type="predicted"/>
<evidence type="ECO:0000313" key="2">
    <source>
        <dbReference type="Proteomes" id="UP001139104"/>
    </source>
</evidence>
<organism evidence="1 2">
    <name type="scientific">Candidatus Rhodoblastus alkanivorans</name>
    <dbReference type="NCBI Taxonomy" id="2954117"/>
    <lineage>
        <taxon>Bacteria</taxon>
        <taxon>Pseudomonadati</taxon>
        <taxon>Pseudomonadota</taxon>
        <taxon>Alphaproteobacteria</taxon>
        <taxon>Hyphomicrobiales</taxon>
        <taxon>Rhodoblastaceae</taxon>
        <taxon>Rhodoblastus</taxon>
    </lineage>
</organism>
<reference evidence="1" key="1">
    <citation type="journal article" date="2022" name="ISME J.">
        <title>Identification of active gaseous-alkane degraders at natural gas seeps.</title>
        <authorList>
            <person name="Farhan Ul Haque M."/>
            <person name="Hernandez M."/>
            <person name="Crombie A.T."/>
            <person name="Murrell J.C."/>
        </authorList>
    </citation>
    <scope>NUCLEOTIDE SEQUENCE</scope>
    <source>
        <strain evidence="1">PC2</strain>
    </source>
</reference>
<sequence length="144" mass="15810">MSNAEAAFACERILAENLADVASELRLINVADLIGYIRGERVATLEDLVNSASELYFKQGALRYAWSADLDLLWETPPAISLNMEFSWRGVTAFFALRLDSAYAGVDLQQMVFDEPDGDERPCERLASAVADARIAPPRGGAPR</sequence>
<dbReference type="Proteomes" id="UP001139104">
    <property type="component" value="Unassembled WGS sequence"/>
</dbReference>
<accession>A0ABS9Z3E9</accession>
<dbReference type="EMBL" id="JAIVFP010000001">
    <property type="protein sequence ID" value="MCI4682194.1"/>
    <property type="molecule type" value="Genomic_DNA"/>
</dbReference>
<comment type="caution">
    <text evidence="1">The sequence shown here is derived from an EMBL/GenBank/DDBJ whole genome shotgun (WGS) entry which is preliminary data.</text>
</comment>
<gene>
    <name evidence="1" type="ORF">K2U94_05350</name>
</gene>
<evidence type="ECO:0000313" key="1">
    <source>
        <dbReference type="EMBL" id="MCI4682194.1"/>
    </source>
</evidence>
<name>A0ABS9Z3E9_9HYPH</name>
<dbReference type="RefSeq" id="WP_243066222.1">
    <property type="nucleotide sequence ID" value="NZ_JAIVFK010000014.1"/>
</dbReference>
<protein>
    <submittedName>
        <fullName evidence="1">Uncharacterized protein</fullName>
    </submittedName>
</protein>
<keyword evidence="2" id="KW-1185">Reference proteome</keyword>